<dbReference type="EMBL" id="BAABKO010000001">
    <property type="protein sequence ID" value="GAA4762197.1"/>
    <property type="molecule type" value="Genomic_DNA"/>
</dbReference>
<reference evidence="3" key="1">
    <citation type="journal article" date="2019" name="Int. J. Syst. Evol. Microbiol.">
        <title>The Global Catalogue of Microorganisms (GCM) 10K type strain sequencing project: providing services to taxonomists for standard genome sequencing and annotation.</title>
        <authorList>
            <consortium name="The Broad Institute Genomics Platform"/>
            <consortium name="The Broad Institute Genome Sequencing Center for Infectious Disease"/>
            <person name="Wu L."/>
            <person name="Ma J."/>
        </authorList>
    </citation>
    <scope>NUCLEOTIDE SEQUENCE [LARGE SCALE GENOMIC DNA]</scope>
    <source>
        <strain evidence="3">JCM 18537</strain>
    </source>
</reference>
<keyword evidence="1" id="KW-0732">Signal</keyword>
<keyword evidence="3" id="KW-1185">Reference proteome</keyword>
<organism evidence="2 3">
    <name type="scientific">Microbacterium gilvum</name>
    <dbReference type="NCBI Taxonomy" id="1336204"/>
    <lineage>
        <taxon>Bacteria</taxon>
        <taxon>Bacillati</taxon>
        <taxon>Actinomycetota</taxon>
        <taxon>Actinomycetes</taxon>
        <taxon>Micrococcales</taxon>
        <taxon>Microbacteriaceae</taxon>
        <taxon>Microbacterium</taxon>
    </lineage>
</organism>
<name>A0ABP8ZPJ0_9MICO</name>
<feature type="signal peptide" evidence="1">
    <location>
        <begin position="1"/>
        <end position="27"/>
    </location>
</feature>
<accession>A0ABP8ZPJ0</accession>
<dbReference type="RefSeq" id="WP_345434781.1">
    <property type="nucleotide sequence ID" value="NZ_BAABKO010000001.1"/>
</dbReference>
<sequence length="172" mass="18588">MPRRRLAIAVVSATLAVALTACTPEPAATPTPTGFASEEEAFAAAEETYRAYVDASNEFNSGNDEATPEEHLIGEMLQTERETRDLLETNDQHFEGAFLVSQFIPEKYAQIAHSVTITAIVCMDSSDVIVVDADGEDVTPADDNPEYALHVTFTSVNGQLLISDSQQSDESC</sequence>
<evidence type="ECO:0000313" key="2">
    <source>
        <dbReference type="EMBL" id="GAA4762197.1"/>
    </source>
</evidence>
<gene>
    <name evidence="2" type="ORF">GCM10023351_00750</name>
</gene>
<dbReference type="PROSITE" id="PS51257">
    <property type="entry name" value="PROKAR_LIPOPROTEIN"/>
    <property type="match status" value="1"/>
</dbReference>
<protein>
    <recommendedName>
        <fullName evidence="4">Lipoprotein</fullName>
    </recommendedName>
</protein>
<evidence type="ECO:0000256" key="1">
    <source>
        <dbReference type="SAM" id="SignalP"/>
    </source>
</evidence>
<comment type="caution">
    <text evidence="2">The sequence shown here is derived from an EMBL/GenBank/DDBJ whole genome shotgun (WGS) entry which is preliminary data.</text>
</comment>
<feature type="chain" id="PRO_5045393145" description="Lipoprotein" evidence="1">
    <location>
        <begin position="28"/>
        <end position="172"/>
    </location>
</feature>
<proteinExistence type="predicted"/>
<evidence type="ECO:0000313" key="3">
    <source>
        <dbReference type="Proteomes" id="UP001501645"/>
    </source>
</evidence>
<evidence type="ECO:0008006" key="4">
    <source>
        <dbReference type="Google" id="ProtNLM"/>
    </source>
</evidence>
<dbReference type="Proteomes" id="UP001501645">
    <property type="component" value="Unassembled WGS sequence"/>
</dbReference>